<evidence type="ECO:0000256" key="1">
    <source>
        <dbReference type="SAM" id="MobiDB-lite"/>
    </source>
</evidence>
<evidence type="ECO:0000313" key="3">
    <source>
        <dbReference type="EnsemblPlants" id="OMERI05G09020.1"/>
    </source>
</evidence>
<reference evidence="3" key="2">
    <citation type="submission" date="2018-05" db="EMBL/GenBank/DDBJ databases">
        <title>OmerRS3 (Oryza meridionalis Reference Sequence Version 3).</title>
        <authorList>
            <person name="Zhang J."/>
            <person name="Kudrna D."/>
            <person name="Lee S."/>
            <person name="Talag J."/>
            <person name="Welchert J."/>
            <person name="Wing R.A."/>
        </authorList>
    </citation>
    <scope>NUCLEOTIDE SEQUENCE [LARGE SCALE GENOMIC DNA]</scope>
    <source>
        <strain evidence="3">OR44</strain>
    </source>
</reference>
<dbReference type="Gene3D" id="1.20.1280.50">
    <property type="match status" value="1"/>
</dbReference>
<dbReference type="CDD" id="cd22157">
    <property type="entry name" value="F-box_AtFBW1-like"/>
    <property type="match status" value="1"/>
</dbReference>
<name>A0A0E0DPF0_9ORYZ</name>
<protein>
    <recommendedName>
        <fullName evidence="2">F-box domain-containing protein</fullName>
    </recommendedName>
</protein>
<dbReference type="Gramene" id="OMERI05G09020.1">
    <property type="protein sequence ID" value="OMERI05G09020.1"/>
    <property type="gene ID" value="OMERI05G09020"/>
</dbReference>
<dbReference type="HOGENOM" id="CLU_011979_0_0_1"/>
<sequence length="456" mass="50174">MAKRNNCNVPPTSGDNTRHSKKMKTVETTSSGLFSLPIDLVEEILMWLPSRSLARLRCTCRSWNELISSGGFVDRYLQHAAAARHGAPANKLVLTPLSKRHARSFHAPMCCRDCPRSLARGRAADSSSSAAQWYMSSAGIGFDSATGKYKVVQLVDPSSPKVVGTQCRVLTVGDDPALGWREPLGGACTILQEDHAKEGGCIADVDPVFANGRLHWTLTPKFLVGDTPQGILAFSIGDESFATVPLPPFASADLDVCSSSVCVATDVYLEHVRPSKLLPQNKVIFTPAGTVLAELDGCLCMVRDLRHRRHMYLNETTMFEIWKLGSYETGEWSLDYRIDLPRGYRAAERLVTPWLVMPLAYVGGDPTSNGRGQHRKAVLLATTAHEAHVYDPEAAVLHKVASMSDHERRTCDAAFYLDNRLRLTLYQESPIQMDGMEHDSGDAKLIGYSILNSEQN</sequence>
<proteinExistence type="predicted"/>
<dbReference type="PANTHER" id="PTHR31111:SF136">
    <property type="entry name" value="F-BOX ASSOCIATED DOMAIN-CONTAINING PROTEIN"/>
    <property type="match status" value="1"/>
</dbReference>
<dbReference type="SMART" id="SM00256">
    <property type="entry name" value="FBOX"/>
    <property type="match status" value="1"/>
</dbReference>
<dbReference type="eggNOG" id="ENOG502R3BF">
    <property type="taxonomic scope" value="Eukaryota"/>
</dbReference>
<dbReference type="AlphaFoldDB" id="A0A0E0DPF0"/>
<dbReference type="PANTHER" id="PTHR31111">
    <property type="entry name" value="BNAA05G37150D PROTEIN-RELATED"/>
    <property type="match status" value="1"/>
</dbReference>
<feature type="region of interest" description="Disordered" evidence="1">
    <location>
        <begin position="1"/>
        <end position="25"/>
    </location>
</feature>
<dbReference type="PROSITE" id="PS50181">
    <property type="entry name" value="FBOX"/>
    <property type="match status" value="1"/>
</dbReference>
<evidence type="ECO:0000313" key="4">
    <source>
        <dbReference type="Proteomes" id="UP000008021"/>
    </source>
</evidence>
<dbReference type="EnsemblPlants" id="OMERI05G09020.1">
    <property type="protein sequence ID" value="OMERI05G09020.1"/>
    <property type="gene ID" value="OMERI05G09020"/>
</dbReference>
<dbReference type="InterPro" id="IPR001810">
    <property type="entry name" value="F-box_dom"/>
</dbReference>
<dbReference type="Pfam" id="PF00646">
    <property type="entry name" value="F-box"/>
    <property type="match status" value="1"/>
</dbReference>
<evidence type="ECO:0000259" key="2">
    <source>
        <dbReference type="PROSITE" id="PS50181"/>
    </source>
</evidence>
<organism evidence="3">
    <name type="scientific">Oryza meridionalis</name>
    <dbReference type="NCBI Taxonomy" id="40149"/>
    <lineage>
        <taxon>Eukaryota</taxon>
        <taxon>Viridiplantae</taxon>
        <taxon>Streptophyta</taxon>
        <taxon>Embryophyta</taxon>
        <taxon>Tracheophyta</taxon>
        <taxon>Spermatophyta</taxon>
        <taxon>Magnoliopsida</taxon>
        <taxon>Liliopsida</taxon>
        <taxon>Poales</taxon>
        <taxon>Poaceae</taxon>
        <taxon>BOP clade</taxon>
        <taxon>Oryzoideae</taxon>
        <taxon>Oryzeae</taxon>
        <taxon>Oryzinae</taxon>
        <taxon>Oryza</taxon>
    </lineage>
</organism>
<dbReference type="EnsemblPlants" id="OMERI05G09000.1">
    <property type="protein sequence ID" value="OMERI05G09000.1"/>
    <property type="gene ID" value="OMERI05G09000"/>
</dbReference>
<dbReference type="Gramene" id="OMERI05G09000.1">
    <property type="protein sequence ID" value="OMERI05G09000.1"/>
    <property type="gene ID" value="OMERI05G09000"/>
</dbReference>
<dbReference type="InterPro" id="IPR036047">
    <property type="entry name" value="F-box-like_dom_sf"/>
</dbReference>
<accession>A0A0E0DPF0</accession>
<dbReference type="Proteomes" id="UP000008021">
    <property type="component" value="Chromosome 5"/>
</dbReference>
<feature type="domain" description="F-box" evidence="2">
    <location>
        <begin position="30"/>
        <end position="80"/>
    </location>
</feature>
<reference evidence="3" key="1">
    <citation type="submission" date="2015-04" db="UniProtKB">
        <authorList>
            <consortium name="EnsemblPlants"/>
        </authorList>
    </citation>
    <scope>IDENTIFICATION</scope>
</reference>
<keyword evidence="4" id="KW-1185">Reference proteome</keyword>
<dbReference type="SUPFAM" id="SSF81383">
    <property type="entry name" value="F-box domain"/>
    <property type="match status" value="1"/>
</dbReference>
<feature type="compositionally biased region" description="Polar residues" evidence="1">
    <location>
        <begin position="1"/>
        <end position="15"/>
    </location>
</feature>